<dbReference type="RefSeq" id="WP_185242759.1">
    <property type="nucleotide sequence ID" value="NZ_AP023213.1"/>
</dbReference>
<dbReference type="GO" id="GO:0016491">
    <property type="term" value="F:oxidoreductase activity"/>
    <property type="evidence" value="ECO:0007669"/>
    <property type="project" value="TreeGrafter"/>
</dbReference>
<dbReference type="AlphaFoldDB" id="A0A7R7FSD5"/>
<evidence type="ECO:0000313" key="1">
    <source>
        <dbReference type="EMBL" id="BCO11476.1"/>
    </source>
</evidence>
<dbReference type="InterPro" id="IPR011989">
    <property type="entry name" value="ARM-like"/>
</dbReference>
<dbReference type="InterPro" id="IPR004155">
    <property type="entry name" value="PBS_lyase_HEAT"/>
</dbReference>
<dbReference type="SUPFAM" id="SSF48371">
    <property type="entry name" value="ARM repeat"/>
    <property type="match status" value="2"/>
</dbReference>
<keyword evidence="2" id="KW-1185">Reference proteome</keyword>
<organism evidence="1 2">
    <name type="scientific">Citrifermentans bremense</name>
    <dbReference type="NCBI Taxonomy" id="60035"/>
    <lineage>
        <taxon>Bacteria</taxon>
        <taxon>Pseudomonadati</taxon>
        <taxon>Thermodesulfobacteriota</taxon>
        <taxon>Desulfuromonadia</taxon>
        <taxon>Geobacterales</taxon>
        <taxon>Geobacteraceae</taxon>
        <taxon>Citrifermentans</taxon>
    </lineage>
</organism>
<protein>
    <recommendedName>
        <fullName evidence="3">HEAT repeat domain-containing protein</fullName>
    </recommendedName>
</protein>
<gene>
    <name evidence="1" type="ORF">GEOBRER4_n2793</name>
</gene>
<accession>A0A7R7FSD5</accession>
<dbReference type="PANTHER" id="PTHR12697:SF5">
    <property type="entry name" value="DEOXYHYPUSINE HYDROXYLASE"/>
    <property type="match status" value="1"/>
</dbReference>
<dbReference type="Proteomes" id="UP000515472">
    <property type="component" value="Chromosome"/>
</dbReference>
<dbReference type="EMBL" id="AP023213">
    <property type="protein sequence ID" value="BCO11476.1"/>
    <property type="molecule type" value="Genomic_DNA"/>
</dbReference>
<dbReference type="Gene3D" id="1.25.10.10">
    <property type="entry name" value="Leucine-rich Repeat Variant"/>
    <property type="match status" value="3"/>
</dbReference>
<dbReference type="PANTHER" id="PTHR12697">
    <property type="entry name" value="PBS LYASE HEAT-LIKE PROTEIN"/>
    <property type="match status" value="1"/>
</dbReference>
<evidence type="ECO:0008006" key="3">
    <source>
        <dbReference type="Google" id="ProtNLM"/>
    </source>
</evidence>
<name>A0A7R7FSD5_9BACT</name>
<proteinExistence type="predicted"/>
<sequence length="507" mass="55753">MPQDNFNRIDAIVSLSGADMGEVMEQVLDALWDRDPEVRRAAVSVLACSFDDAHGHLLLSMLDDEDLDLVRTAAYFLLNVEDEDLRLKAIRLLRWRREGLLVPVFLKALRNELAFIGREAAGALVDLQDPQVILPLLELLAEPEPGCNALENAELVLSSLQAPLLVEALNSLLGDTVAGGRAARILGKRSDLQSRDALLDTLNNGGGQARIHAMRGISINRDHRALKPLFSFLQGEDPSLRAGAIFAAESILHCGTFRFRGGRLGTEEVSALMQTAHDEDLHVRSSALAVLGLLHAGEAVPILLKALTDPSSYVVVVAAQALAGMGCIKAVVPLLNLLDSHHGQMTVSFIQCLGNLGDAAAEEKLRLYLDDEDWDVRVEAARSLYRLGAVDVWNRLVQALGEAEQDQFYTRVEVAETIADSNDPRAVEVLLDTLKMLTLEHPSDNRLLVSLISLLGKMGDPRALEPIGKWWNYHYDESDDWDRVTLSGLKRTIVKALQRLKRASCKK</sequence>
<reference evidence="1 2" key="1">
    <citation type="submission" date="2020-06" db="EMBL/GenBank/DDBJ databases">
        <title>Interaction of electrochemicaly active bacteria, Geobacter bremensis R4 on different carbon anode.</title>
        <authorList>
            <person name="Meng L."/>
            <person name="Yoshida N."/>
        </authorList>
    </citation>
    <scope>NUCLEOTIDE SEQUENCE [LARGE SCALE GENOMIC DNA]</scope>
    <source>
        <strain evidence="1 2">R4</strain>
    </source>
</reference>
<dbReference type="InterPro" id="IPR016024">
    <property type="entry name" value="ARM-type_fold"/>
</dbReference>
<evidence type="ECO:0000313" key="2">
    <source>
        <dbReference type="Proteomes" id="UP000515472"/>
    </source>
</evidence>
<dbReference type="Pfam" id="PF03130">
    <property type="entry name" value="HEAT_PBS"/>
    <property type="match status" value="2"/>
</dbReference>
<dbReference type="SMART" id="SM00567">
    <property type="entry name" value="EZ_HEAT"/>
    <property type="match status" value="7"/>
</dbReference>
<dbReference type="Pfam" id="PF13646">
    <property type="entry name" value="HEAT_2"/>
    <property type="match status" value="1"/>
</dbReference>